<dbReference type="PIRSF" id="PIRSF037031">
    <property type="entry name" value="Redox_disulphide_2"/>
    <property type="match status" value="1"/>
</dbReference>
<feature type="active site" description="Nucleophile" evidence="1">
    <location>
        <position position="11"/>
    </location>
</feature>
<gene>
    <name evidence="4" type="ORF">E6Q80_05120</name>
</gene>
<protein>
    <submittedName>
        <fullName evidence="4">Thioredoxin family protein</fullName>
    </submittedName>
</protein>
<evidence type="ECO:0000256" key="2">
    <source>
        <dbReference type="PIRSR" id="PIRSR037031-51"/>
    </source>
</evidence>
<dbReference type="InterPro" id="IPR012336">
    <property type="entry name" value="Thioredoxin-like_fold"/>
</dbReference>
<dbReference type="Pfam" id="PF13192">
    <property type="entry name" value="Thioredoxin_3"/>
    <property type="match status" value="1"/>
</dbReference>
<dbReference type="InterPro" id="IPR005243">
    <property type="entry name" value="THIRX-like_proc"/>
</dbReference>
<dbReference type="PANTHER" id="PTHR36450:SF1">
    <property type="entry name" value="THIOREDOXIN"/>
    <property type="match status" value="1"/>
</dbReference>
<dbReference type="NCBIfam" id="TIGR00412">
    <property type="entry name" value="redox_disulf_2"/>
    <property type="match status" value="1"/>
</dbReference>
<dbReference type="PANTHER" id="PTHR36450">
    <property type="entry name" value="THIOREDOXIN"/>
    <property type="match status" value="1"/>
</dbReference>
<accession>A0A5C7SXX1</accession>
<feature type="disulfide bond" description="Redox-active" evidence="2">
    <location>
        <begin position="11"/>
        <end position="14"/>
    </location>
</feature>
<proteinExistence type="predicted"/>
<organism evidence="4 5">
    <name type="scientific">Thauera aminoaromatica</name>
    <dbReference type="NCBI Taxonomy" id="164330"/>
    <lineage>
        <taxon>Bacteria</taxon>
        <taxon>Pseudomonadati</taxon>
        <taxon>Pseudomonadota</taxon>
        <taxon>Betaproteobacteria</taxon>
        <taxon>Rhodocyclales</taxon>
        <taxon>Zoogloeaceae</taxon>
        <taxon>Thauera</taxon>
    </lineage>
</organism>
<feature type="domain" description="Thioredoxin-like fold" evidence="3">
    <location>
        <begin position="3"/>
        <end position="76"/>
    </location>
</feature>
<sequence length="80" mass="8416">MLDIKVLGPGCANCRKLEEIVHEALAATGVEAEVVKVTDMGQIVAYDVLKTPGLVINEKLVSSGRIPTAATIAEWIRAAG</sequence>
<dbReference type="InterPro" id="IPR036249">
    <property type="entry name" value="Thioredoxin-like_sf"/>
</dbReference>
<reference evidence="4 5" key="1">
    <citation type="submission" date="2018-09" db="EMBL/GenBank/DDBJ databases">
        <title>Metagenome Assembled Genomes from an Advanced Water Purification Facility.</title>
        <authorList>
            <person name="Stamps B.W."/>
            <person name="Spear J.R."/>
        </authorList>
    </citation>
    <scope>NUCLEOTIDE SEQUENCE [LARGE SCALE GENOMIC DNA]</scope>
    <source>
        <strain evidence="4">Bin_27_1</strain>
    </source>
</reference>
<dbReference type="RefSeq" id="WP_276657345.1">
    <property type="nucleotide sequence ID" value="NZ_SSFD01000071.1"/>
</dbReference>
<evidence type="ECO:0000313" key="5">
    <source>
        <dbReference type="Proteomes" id="UP000321192"/>
    </source>
</evidence>
<keyword evidence="2" id="KW-1015">Disulfide bond</keyword>
<dbReference type="AlphaFoldDB" id="A0A5C7SXX1"/>
<evidence type="ECO:0000256" key="1">
    <source>
        <dbReference type="PIRSR" id="PIRSR037031-50"/>
    </source>
</evidence>
<dbReference type="EMBL" id="SSFD01000071">
    <property type="protein sequence ID" value="TXH88410.1"/>
    <property type="molecule type" value="Genomic_DNA"/>
</dbReference>
<name>A0A5C7SXX1_THASP</name>
<dbReference type="Gene3D" id="3.40.30.10">
    <property type="entry name" value="Glutaredoxin"/>
    <property type="match status" value="1"/>
</dbReference>
<keyword evidence="2" id="KW-0676">Redox-active center</keyword>
<dbReference type="SUPFAM" id="SSF52833">
    <property type="entry name" value="Thioredoxin-like"/>
    <property type="match status" value="1"/>
</dbReference>
<dbReference type="Proteomes" id="UP000321192">
    <property type="component" value="Unassembled WGS sequence"/>
</dbReference>
<evidence type="ECO:0000313" key="4">
    <source>
        <dbReference type="EMBL" id="TXH88410.1"/>
    </source>
</evidence>
<feature type="active site" description="Nucleophile" evidence="1">
    <location>
        <position position="14"/>
    </location>
</feature>
<evidence type="ECO:0000259" key="3">
    <source>
        <dbReference type="Pfam" id="PF13192"/>
    </source>
</evidence>
<comment type="caution">
    <text evidence="4">The sequence shown here is derived from an EMBL/GenBank/DDBJ whole genome shotgun (WGS) entry which is preliminary data.</text>
</comment>